<protein>
    <submittedName>
        <fullName evidence="4">Peptidylprolyl isomerase</fullName>
    </submittedName>
</protein>
<dbReference type="RefSeq" id="WP_144997290.1">
    <property type="nucleotide sequence ID" value="NZ_CP036281.1"/>
</dbReference>
<evidence type="ECO:0000313" key="5">
    <source>
        <dbReference type="Proteomes" id="UP000317178"/>
    </source>
</evidence>
<dbReference type="InterPro" id="IPR046357">
    <property type="entry name" value="PPIase_dom_sf"/>
</dbReference>
<dbReference type="PROSITE" id="PS50198">
    <property type="entry name" value="PPIC_PPIASE_2"/>
    <property type="match status" value="1"/>
</dbReference>
<evidence type="ECO:0000259" key="3">
    <source>
        <dbReference type="PROSITE" id="PS50198"/>
    </source>
</evidence>
<accession>A0A518CR87</accession>
<sequence>MTQHSSNIIRHYQTVIGQTFLLIAVLGFAGCETFSKVKVDNPVLGPPPPRLTANDEETPSDAPTVTSLDEHQTDIRLATTSSDIVDKVTEDSQVVATVNGEPIFAADLLEPFQGGLQKAQEAVEQGKFPAEVLEKQKYELMAKSVDGAIERKLLEQGLKKTLKKEQRDMIEVFLDQYFQQEAQRMMAKDGIQTMHEFDEHLKQNGYSLSALRSSFEGRIMAQEYLRAKRGDTPKLTREQLMSHYEKNISEYTNPERVKWQFLLVEYKKHGGRQGAYAVLNKAVQELKEGADFTEVVKKYSDSATRHDGGMWANGDWTTPGSLSDEKVEKALFEMPVGSISSPFESDTEFKLIKVVERQDSTVTPFDKVQNQIETSIVKNGQDEATKKVMDELYETAVIESIFDQKEEVVAPVMSEANPFSTDGF</sequence>
<keyword evidence="5" id="KW-1185">Reference proteome</keyword>
<dbReference type="OrthoDB" id="270355at2"/>
<keyword evidence="1 4" id="KW-0413">Isomerase</keyword>
<reference evidence="4 5" key="1">
    <citation type="submission" date="2019-02" db="EMBL/GenBank/DDBJ databases">
        <title>Deep-cultivation of Planctomycetes and their phenomic and genomic characterization uncovers novel biology.</title>
        <authorList>
            <person name="Wiegand S."/>
            <person name="Jogler M."/>
            <person name="Boedeker C."/>
            <person name="Pinto D."/>
            <person name="Vollmers J."/>
            <person name="Rivas-Marin E."/>
            <person name="Kohn T."/>
            <person name="Peeters S.H."/>
            <person name="Heuer A."/>
            <person name="Rast P."/>
            <person name="Oberbeckmann S."/>
            <person name="Bunk B."/>
            <person name="Jeske O."/>
            <person name="Meyerdierks A."/>
            <person name="Storesund J.E."/>
            <person name="Kallscheuer N."/>
            <person name="Luecker S."/>
            <person name="Lage O.M."/>
            <person name="Pohl T."/>
            <person name="Merkel B.J."/>
            <person name="Hornburger P."/>
            <person name="Mueller R.-W."/>
            <person name="Bruemmer F."/>
            <person name="Labrenz M."/>
            <person name="Spormann A.M."/>
            <person name="Op den Camp H."/>
            <person name="Overmann J."/>
            <person name="Amann R."/>
            <person name="Jetten M.S.M."/>
            <person name="Mascher T."/>
            <person name="Medema M.H."/>
            <person name="Devos D.P."/>
            <person name="Kaster A.-K."/>
            <person name="Ovreas L."/>
            <person name="Rohde M."/>
            <person name="Galperin M.Y."/>
            <person name="Jogler C."/>
        </authorList>
    </citation>
    <scope>NUCLEOTIDE SEQUENCE [LARGE SCALE GENOMIC DNA]</scope>
    <source>
        <strain evidence="4 5">Pla110</strain>
    </source>
</reference>
<dbReference type="InterPro" id="IPR050245">
    <property type="entry name" value="PrsA_foldase"/>
</dbReference>
<organism evidence="4 5">
    <name type="scientific">Polystyrenella longa</name>
    <dbReference type="NCBI Taxonomy" id="2528007"/>
    <lineage>
        <taxon>Bacteria</taxon>
        <taxon>Pseudomonadati</taxon>
        <taxon>Planctomycetota</taxon>
        <taxon>Planctomycetia</taxon>
        <taxon>Planctomycetales</taxon>
        <taxon>Planctomycetaceae</taxon>
        <taxon>Polystyrenella</taxon>
    </lineage>
</organism>
<dbReference type="InterPro" id="IPR000297">
    <property type="entry name" value="PPIase_PpiC"/>
</dbReference>
<proteinExistence type="predicted"/>
<evidence type="ECO:0000256" key="1">
    <source>
        <dbReference type="PROSITE-ProRule" id="PRU00278"/>
    </source>
</evidence>
<dbReference type="GO" id="GO:0003755">
    <property type="term" value="F:peptidyl-prolyl cis-trans isomerase activity"/>
    <property type="evidence" value="ECO:0007669"/>
    <property type="project" value="UniProtKB-KW"/>
</dbReference>
<evidence type="ECO:0000256" key="2">
    <source>
        <dbReference type="SAM" id="MobiDB-lite"/>
    </source>
</evidence>
<dbReference type="Gene3D" id="1.10.4030.10">
    <property type="entry name" value="Porin chaperone SurA, peptide-binding domain"/>
    <property type="match status" value="1"/>
</dbReference>
<dbReference type="Pfam" id="PF13145">
    <property type="entry name" value="Rotamase_2"/>
    <property type="match status" value="1"/>
</dbReference>
<feature type="region of interest" description="Disordered" evidence="2">
    <location>
        <begin position="40"/>
        <end position="66"/>
    </location>
</feature>
<name>A0A518CR87_9PLAN</name>
<dbReference type="PANTHER" id="PTHR47245">
    <property type="entry name" value="PEPTIDYLPROLYL ISOMERASE"/>
    <property type="match status" value="1"/>
</dbReference>
<evidence type="ECO:0000313" key="4">
    <source>
        <dbReference type="EMBL" id="QDU81714.1"/>
    </source>
</evidence>
<dbReference type="SUPFAM" id="SSF54534">
    <property type="entry name" value="FKBP-like"/>
    <property type="match status" value="1"/>
</dbReference>
<dbReference type="SUPFAM" id="SSF109998">
    <property type="entry name" value="Triger factor/SurA peptide-binding domain-like"/>
    <property type="match status" value="1"/>
</dbReference>
<dbReference type="Gene3D" id="3.10.50.40">
    <property type="match status" value="1"/>
</dbReference>
<dbReference type="AlphaFoldDB" id="A0A518CR87"/>
<feature type="domain" description="PpiC" evidence="3">
    <location>
        <begin position="254"/>
        <end position="356"/>
    </location>
</feature>
<dbReference type="PANTHER" id="PTHR47245:SF2">
    <property type="entry name" value="PEPTIDYL-PROLYL CIS-TRANS ISOMERASE HP_0175-RELATED"/>
    <property type="match status" value="1"/>
</dbReference>
<dbReference type="EMBL" id="CP036281">
    <property type="protein sequence ID" value="QDU81714.1"/>
    <property type="molecule type" value="Genomic_DNA"/>
</dbReference>
<dbReference type="KEGG" id="plon:Pla110_34590"/>
<gene>
    <name evidence="4" type="ORF">Pla110_34590</name>
</gene>
<dbReference type="InterPro" id="IPR027304">
    <property type="entry name" value="Trigger_fact/SurA_dom_sf"/>
</dbReference>
<dbReference type="Proteomes" id="UP000317178">
    <property type="component" value="Chromosome"/>
</dbReference>
<keyword evidence="1" id="KW-0697">Rotamase</keyword>